<dbReference type="GO" id="GO:0005737">
    <property type="term" value="C:cytoplasm"/>
    <property type="evidence" value="ECO:0007669"/>
    <property type="project" value="UniProtKB-ARBA"/>
</dbReference>
<feature type="transmembrane region" description="Helical" evidence="9">
    <location>
        <begin position="139"/>
        <end position="161"/>
    </location>
</feature>
<dbReference type="PROSITE" id="PS50929">
    <property type="entry name" value="ABC_TM1F"/>
    <property type="match status" value="1"/>
</dbReference>
<dbReference type="InterPro" id="IPR027417">
    <property type="entry name" value="P-loop_NTPase"/>
</dbReference>
<keyword evidence="7 9" id="KW-0472">Membrane</keyword>
<dbReference type="CDD" id="cd03254">
    <property type="entry name" value="ABCC_Glucan_exporter_like"/>
    <property type="match status" value="1"/>
</dbReference>
<comment type="subcellular location">
    <subcellularLocation>
        <location evidence="1">Cell membrane</location>
        <topology evidence="1">Multi-pass membrane protein</topology>
    </subcellularLocation>
</comment>
<dbReference type="InterPro" id="IPR039421">
    <property type="entry name" value="Type_1_exporter"/>
</dbReference>
<sequence>MKDKTNKLKVNYRFFLSYLKYCKTYVLAAFVAVGIFIASSAYLPTITASVINADLVNMPGLKNFLIKHALLFLGTALLFFLSMYVKTLLFRKIANTACEHIQMDMAGHLLNLKMKHFDEMTSGNIMSRFSSDVNAVGDLYFLVLGEVFSVILLCIVLYIRLALMSPYLFWASFAYLPVVYFLARYYLKKSDKPTRDYRNSIGELNGFFNESINSIETVQAFCAEEKIEKEFDKFNLPAYTSKRKMVLLSGLFSWNIIARIRTLIYAALLGVFGYLYFQGAHFLVGTLVIVISYNKEITDVFLKLFMQINIYKNAFVAAGRVSEIINFEHERTNGTPHSPMGDIKFSNTQFEYKEGIPILKGLDFNAEDGMTIAFVGKTGCGKSTIMNLILGFYENSGGKVLIDGQDIRSLELKTLRSKIAVVLQEPYLFSGTIFDNISLNDPLINRESCEKALKAVGGTNLIERSKKGLDAEVNENGKNFSEGERQIICFARAMVRDPKILILDEATANIDTETEKLINAGIEVLKKGRTTLIIAHRLSTVKNADIINVIDDGKLLESGTHEELITLNSKYAEWYRLQK</sequence>
<protein>
    <recommendedName>
        <fullName evidence="8">Multidrug resistance-like ATP-binding protein MdlB</fullName>
    </recommendedName>
</protein>
<dbReference type="Gene3D" id="1.20.1560.10">
    <property type="entry name" value="ABC transporter type 1, transmembrane domain"/>
    <property type="match status" value="1"/>
</dbReference>
<dbReference type="RefSeq" id="WP_002685773.1">
    <property type="nucleotide sequence ID" value="NZ_CM001795.1"/>
</dbReference>
<evidence type="ECO:0000256" key="7">
    <source>
        <dbReference type="ARBA" id="ARBA00023136"/>
    </source>
</evidence>
<dbReference type="SMART" id="SM00382">
    <property type="entry name" value="AAA"/>
    <property type="match status" value="1"/>
</dbReference>
<keyword evidence="3 9" id="KW-0812">Transmembrane</keyword>
<organism evidence="12">
    <name type="scientific">Treponema denticola H-22</name>
    <dbReference type="NCBI Taxonomy" id="999432"/>
    <lineage>
        <taxon>Bacteria</taxon>
        <taxon>Pseudomonadati</taxon>
        <taxon>Spirochaetota</taxon>
        <taxon>Spirochaetia</taxon>
        <taxon>Spirochaetales</taxon>
        <taxon>Treponemataceae</taxon>
        <taxon>Treponema</taxon>
    </lineage>
</organism>
<proteinExistence type="predicted"/>
<keyword evidence="2" id="KW-0813">Transport</keyword>
<dbReference type="Pfam" id="PF00005">
    <property type="entry name" value="ABC_tran"/>
    <property type="match status" value="1"/>
</dbReference>
<dbReference type="FunFam" id="3.40.50.300:FF:000604">
    <property type="entry name" value="ABC transporter B family member 28"/>
    <property type="match status" value="1"/>
</dbReference>
<evidence type="ECO:0000259" key="11">
    <source>
        <dbReference type="PROSITE" id="PS50929"/>
    </source>
</evidence>
<feature type="domain" description="ABC transmembrane type-1" evidence="11">
    <location>
        <begin position="26"/>
        <end position="313"/>
    </location>
</feature>
<dbReference type="GO" id="GO:0005886">
    <property type="term" value="C:plasma membrane"/>
    <property type="evidence" value="ECO:0007669"/>
    <property type="project" value="UniProtKB-SubCell"/>
</dbReference>
<evidence type="ECO:0000256" key="8">
    <source>
        <dbReference type="ARBA" id="ARBA00040960"/>
    </source>
</evidence>
<dbReference type="AlphaFoldDB" id="A0A0E2E1L0"/>
<feature type="transmembrane region" description="Helical" evidence="9">
    <location>
        <begin position="64"/>
        <end position="85"/>
    </location>
</feature>
<dbReference type="HOGENOM" id="CLU_000604_84_3_12"/>
<dbReference type="Pfam" id="PF00664">
    <property type="entry name" value="ABC_membrane"/>
    <property type="match status" value="1"/>
</dbReference>
<dbReference type="SUPFAM" id="SSF52540">
    <property type="entry name" value="P-loop containing nucleoside triphosphate hydrolases"/>
    <property type="match status" value="1"/>
</dbReference>
<evidence type="ECO:0000256" key="9">
    <source>
        <dbReference type="SAM" id="Phobius"/>
    </source>
</evidence>
<dbReference type="PANTHER" id="PTHR43394">
    <property type="entry name" value="ATP-DEPENDENT PERMEASE MDL1, MITOCHONDRIAL"/>
    <property type="match status" value="1"/>
</dbReference>
<evidence type="ECO:0000256" key="1">
    <source>
        <dbReference type="ARBA" id="ARBA00004651"/>
    </source>
</evidence>
<dbReference type="InterPro" id="IPR036640">
    <property type="entry name" value="ABC1_TM_sf"/>
</dbReference>
<dbReference type="SUPFAM" id="SSF90123">
    <property type="entry name" value="ABC transporter transmembrane region"/>
    <property type="match status" value="1"/>
</dbReference>
<feature type="domain" description="ABC transporter" evidence="10">
    <location>
        <begin position="343"/>
        <end position="577"/>
    </location>
</feature>
<evidence type="ECO:0000256" key="4">
    <source>
        <dbReference type="ARBA" id="ARBA00022741"/>
    </source>
</evidence>
<evidence type="ECO:0000256" key="6">
    <source>
        <dbReference type="ARBA" id="ARBA00022989"/>
    </source>
</evidence>
<accession>A0A0E2E1L0</accession>
<evidence type="ECO:0000256" key="3">
    <source>
        <dbReference type="ARBA" id="ARBA00022692"/>
    </source>
</evidence>
<dbReference type="GO" id="GO:0005524">
    <property type="term" value="F:ATP binding"/>
    <property type="evidence" value="ECO:0007669"/>
    <property type="project" value="UniProtKB-KW"/>
</dbReference>
<reference evidence="12" key="1">
    <citation type="submission" date="2012-01" db="EMBL/GenBank/DDBJ databases">
        <title>The Genome Sequence of Treponema denticola H-22.</title>
        <authorList>
            <consortium name="The Broad Institute Genome Sequencing Platform"/>
            <person name="Earl A."/>
            <person name="Ward D."/>
            <person name="Feldgarden M."/>
            <person name="Gevers D."/>
            <person name="Blanton J.M."/>
            <person name="Fenno C.J."/>
            <person name="Baranova O.V."/>
            <person name="Mathney J."/>
            <person name="Dewhirst F.E."/>
            <person name="Izard J."/>
            <person name="Young S.K."/>
            <person name="Zeng Q."/>
            <person name="Gargeya S."/>
            <person name="Fitzgerald M."/>
            <person name="Haas B."/>
            <person name="Abouelleil A."/>
            <person name="Alvarado L."/>
            <person name="Arachchi H.M."/>
            <person name="Berlin A."/>
            <person name="Chapman S.B."/>
            <person name="Gearin G."/>
            <person name="Goldberg J."/>
            <person name="Griggs A."/>
            <person name="Gujja S."/>
            <person name="Hansen M."/>
            <person name="Heiman D."/>
            <person name="Howarth C."/>
            <person name="Larimer J."/>
            <person name="Lui A."/>
            <person name="MacDonald P.J.P."/>
            <person name="McCowen C."/>
            <person name="Montmayeur A."/>
            <person name="Murphy C."/>
            <person name="Neiman D."/>
            <person name="Pearson M."/>
            <person name="Priest M."/>
            <person name="Roberts A."/>
            <person name="Saif S."/>
            <person name="Shea T."/>
            <person name="Sisk P."/>
            <person name="Stolte C."/>
            <person name="Sykes S."/>
            <person name="Wortman J."/>
            <person name="Nusbaum C."/>
            <person name="Birren B."/>
        </authorList>
    </citation>
    <scope>NUCLEOTIDE SEQUENCE [LARGE SCALE GENOMIC DNA]</scope>
    <source>
        <strain evidence="12">H-22</strain>
    </source>
</reference>
<name>A0A0E2E1L0_TREDN</name>
<dbReference type="InterPro" id="IPR003593">
    <property type="entry name" value="AAA+_ATPase"/>
</dbReference>
<dbReference type="PROSITE" id="PS50893">
    <property type="entry name" value="ABC_TRANSPORTER_2"/>
    <property type="match status" value="1"/>
</dbReference>
<dbReference type="Gene3D" id="3.40.50.300">
    <property type="entry name" value="P-loop containing nucleotide triphosphate hydrolases"/>
    <property type="match status" value="1"/>
</dbReference>
<feature type="transmembrane region" description="Helical" evidence="9">
    <location>
        <begin position="274"/>
        <end position="293"/>
    </location>
</feature>
<evidence type="ECO:0000256" key="5">
    <source>
        <dbReference type="ARBA" id="ARBA00022840"/>
    </source>
</evidence>
<feature type="transmembrane region" description="Helical" evidence="9">
    <location>
        <begin position="167"/>
        <end position="187"/>
    </location>
</feature>
<dbReference type="Proteomes" id="UP000011705">
    <property type="component" value="Chromosome"/>
</dbReference>
<evidence type="ECO:0000313" key="12">
    <source>
        <dbReference type="EMBL" id="EMB30615.1"/>
    </source>
</evidence>
<dbReference type="EMBL" id="AGDV01000021">
    <property type="protein sequence ID" value="EMB30615.1"/>
    <property type="molecule type" value="Genomic_DNA"/>
</dbReference>
<keyword evidence="6 9" id="KW-1133">Transmembrane helix</keyword>
<keyword evidence="4" id="KW-0547">Nucleotide-binding</keyword>
<comment type="caution">
    <text evidence="12">The sequence shown here is derived from an EMBL/GenBank/DDBJ whole genome shotgun (WGS) entry which is preliminary data.</text>
</comment>
<keyword evidence="5" id="KW-0067">ATP-binding</keyword>
<dbReference type="PATRIC" id="fig|999432.5.peg.2390"/>
<dbReference type="GO" id="GO:0015421">
    <property type="term" value="F:ABC-type oligopeptide transporter activity"/>
    <property type="evidence" value="ECO:0007669"/>
    <property type="project" value="TreeGrafter"/>
</dbReference>
<gene>
    <name evidence="12" type="ORF">HMPREF9726_02300</name>
</gene>
<dbReference type="PANTHER" id="PTHR43394:SF1">
    <property type="entry name" value="ATP-BINDING CASSETTE SUB-FAMILY B MEMBER 10, MITOCHONDRIAL"/>
    <property type="match status" value="1"/>
</dbReference>
<dbReference type="InterPro" id="IPR011527">
    <property type="entry name" value="ABC1_TM_dom"/>
</dbReference>
<evidence type="ECO:0000259" key="10">
    <source>
        <dbReference type="PROSITE" id="PS50893"/>
    </source>
</evidence>
<dbReference type="GO" id="GO:0016887">
    <property type="term" value="F:ATP hydrolysis activity"/>
    <property type="evidence" value="ECO:0007669"/>
    <property type="project" value="InterPro"/>
</dbReference>
<dbReference type="InterPro" id="IPR003439">
    <property type="entry name" value="ABC_transporter-like_ATP-bd"/>
</dbReference>
<evidence type="ECO:0000256" key="2">
    <source>
        <dbReference type="ARBA" id="ARBA00022448"/>
    </source>
</evidence>
<feature type="transmembrane region" description="Helical" evidence="9">
    <location>
        <begin position="21"/>
        <end position="44"/>
    </location>
</feature>